<dbReference type="GO" id="GO:0060468">
    <property type="term" value="P:prevention of polyspermy"/>
    <property type="evidence" value="ECO:0007669"/>
    <property type="project" value="TreeGrafter"/>
</dbReference>
<evidence type="ECO:0000256" key="11">
    <source>
        <dbReference type="ARBA" id="ARBA00023180"/>
    </source>
</evidence>
<feature type="transmembrane region" description="Helical" evidence="19">
    <location>
        <begin position="503"/>
        <end position="522"/>
    </location>
</feature>
<dbReference type="Pfam" id="PF22821">
    <property type="entry name" value="ZP1_ZP4_Ig-like"/>
    <property type="match status" value="1"/>
</dbReference>
<evidence type="ECO:0000256" key="3">
    <source>
        <dbReference type="ARBA" id="ARBA00022525"/>
    </source>
</evidence>
<feature type="signal peptide" evidence="20">
    <location>
        <begin position="1"/>
        <end position="22"/>
    </location>
</feature>
<protein>
    <recommendedName>
        <fullName evidence="15">Zona pellucida sperm-binding protein 4</fullName>
    </recommendedName>
    <alternativeName>
        <fullName evidence="17">Zona pellucida glycoprotein 4</fullName>
    </alternativeName>
    <alternativeName>
        <fullName evidence="16">Zona pellucida protein B</fullName>
    </alternativeName>
</protein>
<evidence type="ECO:0000256" key="10">
    <source>
        <dbReference type="ARBA" id="ARBA00023157"/>
    </source>
</evidence>
<keyword evidence="24" id="KW-1185">Reference proteome</keyword>
<keyword evidence="5" id="KW-0165">Cleavage on pair of basic residues</keyword>
<comment type="caution">
    <text evidence="18">Lacks conserved residue(s) required for the propagation of feature annotation.</text>
</comment>
<feature type="disulfide bond" evidence="18">
    <location>
        <begin position="154"/>
        <end position="169"/>
    </location>
</feature>
<evidence type="ECO:0000259" key="21">
    <source>
        <dbReference type="PROSITE" id="PS51034"/>
    </source>
</evidence>
<dbReference type="SMART" id="SM00241">
    <property type="entry name" value="ZP"/>
    <property type="match status" value="1"/>
</dbReference>
<evidence type="ECO:0000256" key="17">
    <source>
        <dbReference type="ARBA" id="ARBA00042573"/>
    </source>
</evidence>
<dbReference type="GO" id="GO:0032190">
    <property type="term" value="F:acrosin binding"/>
    <property type="evidence" value="ECO:0007669"/>
    <property type="project" value="TreeGrafter"/>
</dbReference>
<dbReference type="Pfam" id="PF23344">
    <property type="entry name" value="ZP-N"/>
    <property type="match status" value="1"/>
</dbReference>
<dbReference type="GO" id="GO:0035805">
    <property type="term" value="C:egg coat"/>
    <property type="evidence" value="ECO:0007669"/>
    <property type="project" value="UniProtKB-SubCell"/>
</dbReference>
<evidence type="ECO:0000256" key="4">
    <source>
        <dbReference type="ARBA" id="ARBA00022530"/>
    </source>
</evidence>
<feature type="domain" description="ZP" evidence="21">
    <location>
        <begin position="189"/>
        <end position="459"/>
    </location>
</feature>
<gene>
    <name evidence="23" type="ORF">GDO81_006867</name>
</gene>
<dbReference type="InterPro" id="IPR001507">
    <property type="entry name" value="ZP_dom"/>
</dbReference>
<dbReference type="PROSITE" id="PS51448">
    <property type="entry name" value="P_TREFOIL_2"/>
    <property type="match status" value="1"/>
</dbReference>
<feature type="chain" id="PRO_5043451156" description="Zona pellucida sperm-binding protein 4" evidence="20">
    <location>
        <begin position="23"/>
        <end position="535"/>
    </location>
</feature>
<dbReference type="InterPro" id="IPR044913">
    <property type="entry name" value="P_trefoil_dom_sf"/>
</dbReference>
<keyword evidence="11" id="KW-0325">Glycoprotein</keyword>
<dbReference type="Gene3D" id="2.60.40.3210">
    <property type="entry name" value="Zona pellucida, ZP-N domain"/>
    <property type="match status" value="1"/>
</dbReference>
<sequence>MSGSWWVWVLALWGSLVTGAQGMFYEEPLLICGDEDLEYTLQLLPTNISTRLSVYDLDGNGTPLITDESCGIWVTPDFDGNVVIYAQYDGCYIQKMENNYTMTIFLEVNTTGEWEVYQKEDLMCPISQPLTFGVKDSPSPSECSGVPRENRLACGGPQVSQEVCLQNGCCFDQADPRTPCYYGNRVTAQCTRDGMLSVAVSSGVTLPSLILPSVKFPRATGTACGPIAQNNAFILFSFPLSACGTTQTVDGTNVVYENDLVGDKEVRTWGGSSITRDSTFRLHIRCSFIQSDLTQLTVEVYTLPPPPPASSFGPLSFEMRIAQDDQYQKYYIDADYPIIKVLRDPIFVEVRILNRRDAAVVLMLDRCWGTATADPQRLPQWPILVDGCPFEGDNYKTLMRSVYDEALEFPLHYKRFIVSTFAFEDLGQTSLSGLVYFHCSVSACVQSPQDQCMTRCPTRRRRAVNRFDEVTVSAHGPIVFDMKQKELFSRGVEETGHHLRLDWVWAVLAGSVFGIAIVTVWLKKRNVYKIKNINI</sequence>
<dbReference type="InterPro" id="IPR000519">
    <property type="entry name" value="P_trefoil_dom"/>
</dbReference>
<dbReference type="PANTHER" id="PTHR23343:SF31">
    <property type="entry name" value="ZONA PELLUCIDA SPERM-BINDING PROTEIN 4"/>
    <property type="match status" value="1"/>
</dbReference>
<keyword evidence="9 19" id="KW-0472">Membrane</keyword>
<dbReference type="PANTHER" id="PTHR23343">
    <property type="entry name" value="ZONA PELLUCIDA SPERM-BINDING PROTEIN"/>
    <property type="match status" value="1"/>
</dbReference>
<feature type="domain" description="P-type" evidence="22">
    <location>
        <begin position="141"/>
        <end position="184"/>
    </location>
</feature>
<comment type="subcellular location">
    <subcellularLocation>
        <location evidence="1">Cell membrane</location>
        <topology evidence="1">Single-pass type I membrane protein</topology>
    </subcellularLocation>
    <subcellularLocation>
        <location evidence="13">Zona pellucida</location>
    </subcellularLocation>
</comment>
<dbReference type="SUPFAM" id="SSF57492">
    <property type="entry name" value="Trefoil"/>
    <property type="match status" value="1"/>
</dbReference>
<evidence type="ECO:0000256" key="16">
    <source>
        <dbReference type="ARBA" id="ARBA00042273"/>
    </source>
</evidence>
<evidence type="ECO:0000256" key="18">
    <source>
        <dbReference type="PROSITE-ProRule" id="PRU00779"/>
    </source>
</evidence>
<evidence type="ECO:0000256" key="5">
    <source>
        <dbReference type="ARBA" id="ARBA00022685"/>
    </source>
</evidence>
<dbReference type="GO" id="GO:0035804">
    <property type="term" value="F:structural constituent of egg coat"/>
    <property type="evidence" value="ECO:0007669"/>
    <property type="project" value="TreeGrafter"/>
</dbReference>
<evidence type="ECO:0000256" key="15">
    <source>
        <dbReference type="ARBA" id="ARBA00040238"/>
    </source>
</evidence>
<keyword evidence="6 19" id="KW-0812">Transmembrane</keyword>
<evidence type="ECO:0000256" key="2">
    <source>
        <dbReference type="ARBA" id="ARBA00022475"/>
    </source>
</evidence>
<dbReference type="PROSITE" id="PS51034">
    <property type="entry name" value="ZP_2"/>
    <property type="match status" value="1"/>
</dbReference>
<dbReference type="Proteomes" id="UP000824782">
    <property type="component" value="Unassembled WGS sequence"/>
</dbReference>
<name>A0AAV7D0N5_ENGPU</name>
<keyword evidence="3" id="KW-0964">Secreted</keyword>
<dbReference type="GO" id="GO:0005886">
    <property type="term" value="C:plasma membrane"/>
    <property type="evidence" value="ECO:0007669"/>
    <property type="project" value="UniProtKB-SubCell"/>
</dbReference>
<organism evidence="23 24">
    <name type="scientific">Engystomops pustulosus</name>
    <name type="common">Tungara frog</name>
    <name type="synonym">Physalaemus pustulosus</name>
    <dbReference type="NCBI Taxonomy" id="76066"/>
    <lineage>
        <taxon>Eukaryota</taxon>
        <taxon>Metazoa</taxon>
        <taxon>Chordata</taxon>
        <taxon>Craniata</taxon>
        <taxon>Vertebrata</taxon>
        <taxon>Euteleostomi</taxon>
        <taxon>Amphibia</taxon>
        <taxon>Batrachia</taxon>
        <taxon>Anura</taxon>
        <taxon>Neobatrachia</taxon>
        <taxon>Hyloidea</taxon>
        <taxon>Leptodactylidae</taxon>
        <taxon>Leiuperinae</taxon>
        <taxon>Engystomops</taxon>
    </lineage>
</organism>
<dbReference type="CDD" id="cd00111">
    <property type="entry name" value="Trefoil"/>
    <property type="match status" value="1"/>
</dbReference>
<dbReference type="Gene3D" id="2.60.40.4100">
    <property type="entry name" value="Zona pellucida, ZP-C domain"/>
    <property type="match status" value="1"/>
</dbReference>
<keyword evidence="2" id="KW-1003">Cell membrane</keyword>
<evidence type="ECO:0000256" key="20">
    <source>
        <dbReference type="SAM" id="SignalP"/>
    </source>
</evidence>
<dbReference type="InterPro" id="IPR042235">
    <property type="entry name" value="ZP-C_dom"/>
</dbReference>
<dbReference type="InterPro" id="IPR055355">
    <property type="entry name" value="ZP-C"/>
</dbReference>
<evidence type="ECO:0000256" key="7">
    <source>
        <dbReference type="ARBA" id="ARBA00022729"/>
    </source>
</evidence>
<dbReference type="PRINTS" id="PR00023">
    <property type="entry name" value="ZPELLUCIDA"/>
</dbReference>
<dbReference type="InterPro" id="IPR048290">
    <property type="entry name" value="ZP_chr"/>
</dbReference>
<dbReference type="InterPro" id="IPR051148">
    <property type="entry name" value="Zona_Pellucida_Domain_gp"/>
</dbReference>
<dbReference type="Gene3D" id="4.10.110.10">
    <property type="entry name" value="Spasmolytic Protein, domain 1"/>
    <property type="match status" value="1"/>
</dbReference>
<dbReference type="Pfam" id="PF00088">
    <property type="entry name" value="Trefoil"/>
    <property type="match status" value="1"/>
</dbReference>
<evidence type="ECO:0000256" key="8">
    <source>
        <dbReference type="ARBA" id="ARBA00022989"/>
    </source>
</evidence>
<evidence type="ECO:0000256" key="14">
    <source>
        <dbReference type="ARBA" id="ARBA00037545"/>
    </source>
</evidence>
<keyword evidence="4" id="KW-0272">Extracellular matrix</keyword>
<evidence type="ECO:0000313" key="23">
    <source>
        <dbReference type="EMBL" id="KAG8590726.1"/>
    </source>
</evidence>
<proteinExistence type="predicted"/>
<evidence type="ECO:0000256" key="1">
    <source>
        <dbReference type="ARBA" id="ARBA00004251"/>
    </source>
</evidence>
<evidence type="ECO:0000256" key="19">
    <source>
        <dbReference type="SAM" id="Phobius"/>
    </source>
</evidence>
<dbReference type="EMBL" id="WNYA01000002">
    <property type="protein sequence ID" value="KAG8590726.1"/>
    <property type="molecule type" value="Genomic_DNA"/>
</dbReference>
<dbReference type="Pfam" id="PF00100">
    <property type="entry name" value="Zona_pellucida"/>
    <property type="match status" value="1"/>
</dbReference>
<dbReference type="InterPro" id="IPR054554">
    <property type="entry name" value="ZP1/4_Ig-like"/>
</dbReference>
<keyword evidence="7 20" id="KW-0732">Signal</keyword>
<keyword evidence="10 18" id="KW-1015">Disulfide bond</keyword>
<keyword evidence="8 19" id="KW-1133">Transmembrane helix</keyword>
<dbReference type="SMART" id="SM00018">
    <property type="entry name" value="PD"/>
    <property type="match status" value="1"/>
</dbReference>
<evidence type="ECO:0000313" key="24">
    <source>
        <dbReference type="Proteomes" id="UP000824782"/>
    </source>
</evidence>
<reference evidence="23" key="1">
    <citation type="thesis" date="2020" institute="ProQuest LLC" country="789 East Eisenhower Parkway, Ann Arbor, MI, USA">
        <title>Comparative Genomics and Chromosome Evolution.</title>
        <authorList>
            <person name="Mudd A.B."/>
        </authorList>
    </citation>
    <scope>NUCLEOTIDE SEQUENCE</scope>
    <source>
        <strain evidence="23">237g6f4</strain>
        <tissue evidence="23">Blood</tissue>
    </source>
</reference>
<dbReference type="InterPro" id="IPR055356">
    <property type="entry name" value="ZP-N"/>
</dbReference>
<evidence type="ECO:0000259" key="22">
    <source>
        <dbReference type="PROSITE" id="PS51448"/>
    </source>
</evidence>
<dbReference type="GO" id="GO:0007339">
    <property type="term" value="P:binding of sperm to zona pellucida"/>
    <property type="evidence" value="ECO:0007669"/>
    <property type="project" value="TreeGrafter"/>
</dbReference>
<evidence type="ECO:0000256" key="6">
    <source>
        <dbReference type="ARBA" id="ARBA00022692"/>
    </source>
</evidence>
<evidence type="ECO:0000256" key="9">
    <source>
        <dbReference type="ARBA" id="ARBA00023136"/>
    </source>
</evidence>
<evidence type="ECO:0000256" key="12">
    <source>
        <dbReference type="ARBA" id="ARBA00023279"/>
    </source>
</evidence>
<accession>A0AAV7D0N5</accession>
<dbReference type="AlphaFoldDB" id="A0AAV7D0N5"/>
<evidence type="ECO:0000256" key="13">
    <source>
        <dbReference type="ARBA" id="ARBA00024183"/>
    </source>
</evidence>
<comment type="function">
    <text evidence="14">Component of the zona pellucida, an extracellular matrix surrounding oocytes which mediates sperm binding, induction of the acrosome reaction and prevents post-fertilization polyspermy. The zona pellucida is composed of 3 to 4 glycoproteins, ZP1, ZP2, ZP3, and ZP4. ZP4 may act as a sperm receptor.</text>
</comment>
<keyword evidence="12" id="KW-0278">Fertilization</keyword>
<comment type="caution">
    <text evidence="23">The sequence shown here is derived from an EMBL/GenBank/DDBJ whole genome shotgun (WGS) entry which is preliminary data.</text>
</comment>